<dbReference type="KEGG" id="rsz:108813686"/>
<dbReference type="Pfam" id="PF13202">
    <property type="entry name" value="EF-hand_5"/>
    <property type="match status" value="1"/>
</dbReference>
<keyword evidence="4" id="KW-1185">Reference proteome</keyword>
<organism evidence="4 5">
    <name type="scientific">Raphanus sativus</name>
    <name type="common">Radish</name>
    <name type="synonym">Raphanus raphanistrum var. sativus</name>
    <dbReference type="NCBI Taxonomy" id="3726"/>
    <lineage>
        <taxon>Eukaryota</taxon>
        <taxon>Viridiplantae</taxon>
        <taxon>Streptophyta</taxon>
        <taxon>Embryophyta</taxon>
        <taxon>Tracheophyta</taxon>
        <taxon>Spermatophyta</taxon>
        <taxon>Magnoliopsida</taxon>
        <taxon>eudicotyledons</taxon>
        <taxon>Gunneridae</taxon>
        <taxon>Pentapetalae</taxon>
        <taxon>rosids</taxon>
        <taxon>malvids</taxon>
        <taxon>Brassicales</taxon>
        <taxon>Brassicaceae</taxon>
        <taxon>Brassiceae</taxon>
        <taxon>Raphanus</taxon>
    </lineage>
</organism>
<accession>A0A6J0K2E7</accession>
<feature type="compositionally biased region" description="Low complexity" evidence="2">
    <location>
        <begin position="1"/>
        <end position="10"/>
    </location>
</feature>
<dbReference type="CDD" id="cd16180">
    <property type="entry name" value="EFh_PEF_Group_I"/>
    <property type="match status" value="1"/>
</dbReference>
<feature type="compositionally biased region" description="Basic and acidic residues" evidence="2">
    <location>
        <begin position="81"/>
        <end position="90"/>
    </location>
</feature>
<feature type="region of interest" description="Disordered" evidence="2">
    <location>
        <begin position="1"/>
        <end position="100"/>
    </location>
</feature>
<dbReference type="InterPro" id="IPR011992">
    <property type="entry name" value="EF-hand-dom_pair"/>
</dbReference>
<feature type="domain" description="EF-hand" evidence="3">
    <location>
        <begin position="148"/>
        <end position="183"/>
    </location>
</feature>
<evidence type="ECO:0000256" key="2">
    <source>
        <dbReference type="SAM" id="MobiDB-lite"/>
    </source>
</evidence>
<dbReference type="PANTHER" id="PTHR46824:SF1">
    <property type="entry name" value="CALCIUM-BINDING PROTEIN CML49-RELATED"/>
    <property type="match status" value="1"/>
</dbReference>
<sequence length="319" mass="33829">MSGYPPSSQGYGYGGNPPPPQQQPYGSSGNPPPPQPYGSSNTNPPPYGSSASSPYAVPYGSQPPPSSAPYGAPPPSAPYAGDHKPHKDKPQAAYGSSPGGYGSSAGGYGGYGAPPPSGHGGYGAPPPPQQGAYGSPFASLLPSAFPPGTDPNVVACFQAADRDNSGFIDDKELQGALSSYNQSFSMRTVHLLMYLFTNSNVRKIGPKEFTSLFYSLQSWRTIFERFDKDRSGRIDTNELRDALLSLGFSVSPVVLDLLVSKFDKSGGRNRAIEYDNFIECCLTVKGLTEKFKEKDTALSGSATFNYEAFMLTVLPFLVA</sequence>
<dbReference type="RefSeq" id="XP_018441818.2">
    <property type="nucleotide sequence ID" value="XM_018586316.2"/>
</dbReference>
<feature type="compositionally biased region" description="Pro residues" evidence="2">
    <location>
        <begin position="61"/>
        <end position="77"/>
    </location>
</feature>
<feature type="region of interest" description="Disordered" evidence="2">
    <location>
        <begin position="117"/>
        <end position="139"/>
    </location>
</feature>
<dbReference type="InterPro" id="IPR018247">
    <property type="entry name" value="EF_Hand_1_Ca_BS"/>
</dbReference>
<evidence type="ECO:0000313" key="4">
    <source>
        <dbReference type="Proteomes" id="UP000504610"/>
    </source>
</evidence>
<reference evidence="5" key="2">
    <citation type="submission" date="2025-08" db="UniProtKB">
        <authorList>
            <consortium name="RefSeq"/>
        </authorList>
    </citation>
    <scope>IDENTIFICATION</scope>
    <source>
        <tissue evidence="5">Leaf</tissue>
    </source>
</reference>
<dbReference type="AlphaFoldDB" id="A0A6J0K2E7"/>
<evidence type="ECO:0000313" key="5">
    <source>
        <dbReference type="RefSeq" id="XP_018441818.2"/>
    </source>
</evidence>
<protein>
    <submittedName>
        <fullName evidence="5">Probable calcium-binding protein CML49</fullName>
    </submittedName>
</protein>
<dbReference type="InterPro" id="IPR002048">
    <property type="entry name" value="EF_hand_dom"/>
</dbReference>
<gene>
    <name evidence="5" type="primary">LOC108813686</name>
</gene>
<dbReference type="InterPro" id="IPR044590">
    <property type="entry name" value="CML48/49/50"/>
</dbReference>
<dbReference type="PANTHER" id="PTHR46824">
    <property type="entry name" value="CALCIUM-BINDING PROTEIN CML48-RELATED"/>
    <property type="match status" value="1"/>
</dbReference>
<dbReference type="GeneID" id="108813686"/>
<dbReference type="OrthoDB" id="186625at2759"/>
<dbReference type="PROSITE" id="PS00018">
    <property type="entry name" value="EF_HAND_1"/>
    <property type="match status" value="2"/>
</dbReference>
<feature type="compositionally biased region" description="Low complexity" evidence="2">
    <location>
        <begin position="48"/>
        <end position="60"/>
    </location>
</feature>
<reference evidence="4" key="1">
    <citation type="journal article" date="2019" name="Database">
        <title>The radish genome database (RadishGD): an integrated information resource for radish genomics.</title>
        <authorList>
            <person name="Yu H.J."/>
            <person name="Baek S."/>
            <person name="Lee Y.J."/>
            <person name="Cho A."/>
            <person name="Mun J.H."/>
        </authorList>
    </citation>
    <scope>NUCLEOTIDE SEQUENCE [LARGE SCALE GENOMIC DNA]</scope>
    <source>
        <strain evidence="4">cv. WK10039</strain>
    </source>
</reference>
<proteinExistence type="predicted"/>
<evidence type="ECO:0000256" key="1">
    <source>
        <dbReference type="ARBA" id="ARBA00022837"/>
    </source>
</evidence>
<keyword evidence="1" id="KW-0106">Calcium</keyword>
<evidence type="ECO:0000259" key="3">
    <source>
        <dbReference type="PROSITE" id="PS50222"/>
    </source>
</evidence>
<dbReference type="SMART" id="SM00054">
    <property type="entry name" value="EFh"/>
    <property type="match status" value="2"/>
</dbReference>
<dbReference type="GO" id="GO:0005509">
    <property type="term" value="F:calcium ion binding"/>
    <property type="evidence" value="ECO:0007669"/>
    <property type="project" value="InterPro"/>
</dbReference>
<name>A0A6J0K2E7_RAPSA</name>
<dbReference type="PROSITE" id="PS50222">
    <property type="entry name" value="EF_HAND_2"/>
    <property type="match status" value="2"/>
</dbReference>
<dbReference type="Pfam" id="PF13499">
    <property type="entry name" value="EF-hand_7"/>
    <property type="match status" value="1"/>
</dbReference>
<dbReference type="Gene3D" id="1.10.238.10">
    <property type="entry name" value="EF-hand"/>
    <property type="match status" value="1"/>
</dbReference>
<feature type="domain" description="EF-hand" evidence="3">
    <location>
        <begin position="214"/>
        <end position="249"/>
    </location>
</feature>
<dbReference type="Proteomes" id="UP000504610">
    <property type="component" value="Chromosome 6"/>
</dbReference>
<dbReference type="SUPFAM" id="SSF47473">
    <property type="entry name" value="EF-hand"/>
    <property type="match status" value="1"/>
</dbReference>